<dbReference type="InterPro" id="IPR036249">
    <property type="entry name" value="Thioredoxin-like_sf"/>
</dbReference>
<proteinExistence type="predicted"/>
<comment type="caution">
    <text evidence="1">The sequence shown here is derived from an EMBL/GenBank/DDBJ whole genome shotgun (WGS) entry which is preliminary data.</text>
</comment>
<protein>
    <submittedName>
        <fullName evidence="1">Uncharacterized protein</fullName>
    </submittedName>
</protein>
<organism evidence="1">
    <name type="scientific">bioreactor metagenome</name>
    <dbReference type="NCBI Taxonomy" id="1076179"/>
    <lineage>
        <taxon>unclassified sequences</taxon>
        <taxon>metagenomes</taxon>
        <taxon>ecological metagenomes</taxon>
    </lineage>
</organism>
<sequence length="83" mass="9433">MIELRVCIGSSCHLKGSYNVIQTFLQIIEEYSLHDMIDFKSTFCMKRCAHAGVGISLNGEAYHISPDKAVDFFKTEILPHVRQ</sequence>
<name>A0A645J3N0_9ZZZZ</name>
<dbReference type="Gene3D" id="3.40.30.10">
    <property type="entry name" value="Glutaredoxin"/>
    <property type="match status" value="1"/>
</dbReference>
<evidence type="ECO:0000313" key="1">
    <source>
        <dbReference type="EMBL" id="MPN58258.1"/>
    </source>
</evidence>
<dbReference type="EMBL" id="VSSQ01130741">
    <property type="protein sequence ID" value="MPN58258.1"/>
    <property type="molecule type" value="Genomic_DNA"/>
</dbReference>
<reference evidence="1" key="1">
    <citation type="submission" date="2019-08" db="EMBL/GenBank/DDBJ databases">
        <authorList>
            <person name="Kucharzyk K."/>
            <person name="Murdoch R.W."/>
            <person name="Higgins S."/>
            <person name="Loffler F."/>
        </authorList>
    </citation>
    <scope>NUCLEOTIDE SEQUENCE</scope>
</reference>
<dbReference type="SUPFAM" id="SSF52833">
    <property type="entry name" value="Thioredoxin-like"/>
    <property type="match status" value="1"/>
</dbReference>
<gene>
    <name evidence="1" type="ORF">SDC9_205961</name>
</gene>
<dbReference type="AlphaFoldDB" id="A0A645J3N0"/>
<accession>A0A645J3N0</accession>
<dbReference type="CDD" id="cd02980">
    <property type="entry name" value="TRX_Fd_family"/>
    <property type="match status" value="1"/>
</dbReference>